<feature type="transmembrane region" description="Helical" evidence="16">
    <location>
        <begin position="549"/>
        <end position="570"/>
    </location>
</feature>
<feature type="binding site" evidence="14">
    <location>
        <position position="684"/>
    </location>
    <ligand>
        <name>ATP</name>
        <dbReference type="ChEBI" id="CHEBI:30616"/>
    </ligand>
</feature>
<dbReference type="PANTHER" id="PTHR24092">
    <property type="entry name" value="PROBABLE PHOSPHOLIPID-TRANSPORTING ATPASE"/>
    <property type="match status" value="1"/>
</dbReference>
<dbReference type="InterPro" id="IPR008250">
    <property type="entry name" value="ATPase_P-typ_transduc_dom_A_sf"/>
</dbReference>
<dbReference type="Pfam" id="PF16209">
    <property type="entry name" value="PhoLip_ATPase_N"/>
    <property type="match status" value="1"/>
</dbReference>
<gene>
    <name evidence="20" type="ORF">AB1Y20_021434</name>
</gene>
<keyword evidence="3" id="KW-0813">Transport</keyword>
<dbReference type="SUPFAM" id="SSF56784">
    <property type="entry name" value="HAD-like"/>
    <property type="match status" value="1"/>
</dbReference>
<dbReference type="InterPro" id="IPR018303">
    <property type="entry name" value="ATPase_P-typ_P_site"/>
</dbReference>
<evidence type="ECO:0000256" key="9">
    <source>
        <dbReference type="ARBA" id="ARBA00022967"/>
    </source>
</evidence>
<dbReference type="InterPro" id="IPR001757">
    <property type="entry name" value="P_typ_ATPase"/>
</dbReference>
<feature type="binding site" evidence="15">
    <location>
        <position position="1196"/>
    </location>
    <ligand>
        <name>Mg(2+)</name>
        <dbReference type="ChEBI" id="CHEBI:18420"/>
    </ligand>
</feature>
<evidence type="ECO:0000259" key="19">
    <source>
        <dbReference type="Pfam" id="PF16212"/>
    </source>
</evidence>
<dbReference type="InterPro" id="IPR032630">
    <property type="entry name" value="P_typ_ATPase_c"/>
</dbReference>
<dbReference type="GO" id="GO:0000287">
    <property type="term" value="F:magnesium ion binding"/>
    <property type="evidence" value="ECO:0007669"/>
    <property type="project" value="UniProtKB-UniRule"/>
</dbReference>
<dbReference type="Pfam" id="PF13246">
    <property type="entry name" value="Cation_ATPase"/>
    <property type="match status" value="1"/>
</dbReference>
<dbReference type="SUPFAM" id="SSF81665">
    <property type="entry name" value="Calcium ATPase, transmembrane domain M"/>
    <property type="match status" value="1"/>
</dbReference>
<dbReference type="Gene3D" id="3.40.1110.10">
    <property type="entry name" value="Calcium-transporting ATPase, cytoplasmic domain N"/>
    <property type="match status" value="1"/>
</dbReference>
<evidence type="ECO:0000256" key="4">
    <source>
        <dbReference type="ARBA" id="ARBA00022692"/>
    </source>
</evidence>
<feature type="binding site" evidence="14">
    <location>
        <position position="1200"/>
    </location>
    <ligand>
        <name>ATP</name>
        <dbReference type="ChEBI" id="CHEBI:30616"/>
    </ligand>
</feature>
<comment type="subcellular location">
    <subcellularLocation>
        <location evidence="1">Endomembrane system</location>
        <topology evidence="1">Multi-pass membrane protein</topology>
    </subcellularLocation>
    <subcellularLocation>
        <location evidence="16">Membrane</location>
        <topology evidence="16">Multi-pass membrane protein</topology>
    </subcellularLocation>
</comment>
<feature type="binding site" evidence="14">
    <location>
        <position position="1175"/>
    </location>
    <ligand>
        <name>ATP</name>
        <dbReference type="ChEBI" id="CHEBI:30616"/>
    </ligand>
</feature>
<feature type="binding site" evidence="14">
    <location>
        <position position="1007"/>
    </location>
    <ligand>
        <name>ATP</name>
        <dbReference type="ChEBI" id="CHEBI:30616"/>
    </ligand>
</feature>
<dbReference type="PROSITE" id="PS50096">
    <property type="entry name" value="IQ"/>
    <property type="match status" value="2"/>
</dbReference>
<evidence type="ECO:0000256" key="3">
    <source>
        <dbReference type="ARBA" id="ARBA00022448"/>
    </source>
</evidence>
<dbReference type="InterPro" id="IPR000048">
    <property type="entry name" value="IQ_motif_EF-hand-BS"/>
</dbReference>
<dbReference type="InterPro" id="IPR036412">
    <property type="entry name" value="HAD-like_sf"/>
</dbReference>
<keyword evidence="10 16" id="KW-1133">Transmembrane helix</keyword>
<dbReference type="SUPFAM" id="SSF81653">
    <property type="entry name" value="Calcium ATPase, transduction domain A"/>
    <property type="match status" value="1"/>
</dbReference>
<dbReference type="InterPro" id="IPR044492">
    <property type="entry name" value="P_typ_ATPase_HD_dom"/>
</dbReference>
<proteinExistence type="inferred from homology"/>
<evidence type="ECO:0000259" key="18">
    <source>
        <dbReference type="Pfam" id="PF16209"/>
    </source>
</evidence>
<feature type="binding site" evidence="14">
    <location>
        <position position="683"/>
    </location>
    <ligand>
        <name>ATP</name>
        <dbReference type="ChEBI" id="CHEBI:30616"/>
    </ligand>
</feature>
<keyword evidence="11 16" id="KW-0472">Membrane</keyword>
<feature type="binding site" evidence="14">
    <location>
        <position position="1169"/>
    </location>
    <ligand>
        <name>ATP</name>
        <dbReference type="ChEBI" id="CHEBI:30616"/>
    </ligand>
</feature>
<dbReference type="InterPro" id="IPR032631">
    <property type="entry name" value="P-type_ATPase_N"/>
</dbReference>
<feature type="binding site" evidence="14">
    <location>
        <position position="682"/>
    </location>
    <ligand>
        <name>ATP</name>
        <dbReference type="ChEBI" id="CHEBI:30616"/>
    </ligand>
</feature>
<comment type="caution">
    <text evidence="20">The sequence shown here is derived from an EMBL/GenBank/DDBJ whole genome shotgun (WGS) entry which is preliminary data.</text>
</comment>
<comment type="cofactor">
    <cofactor evidence="15">
        <name>Mg(2+)</name>
        <dbReference type="ChEBI" id="CHEBI:18420"/>
    </cofactor>
</comment>
<dbReference type="Gene3D" id="1.20.5.190">
    <property type="match status" value="1"/>
</dbReference>
<evidence type="ECO:0000256" key="14">
    <source>
        <dbReference type="PIRSR" id="PIRSR606539-2"/>
    </source>
</evidence>
<feature type="domain" description="P-type ATPase N-terminal" evidence="18">
    <location>
        <begin position="285"/>
        <end position="340"/>
    </location>
</feature>
<feature type="binding site" evidence="14">
    <location>
        <position position="1199"/>
    </location>
    <ligand>
        <name>ATP</name>
        <dbReference type="ChEBI" id="CHEBI:30616"/>
    </ligand>
</feature>
<organism evidence="20 21">
    <name type="scientific">Prymnesium parvum</name>
    <name type="common">Toxic golden alga</name>
    <dbReference type="NCBI Taxonomy" id="97485"/>
    <lineage>
        <taxon>Eukaryota</taxon>
        <taxon>Haptista</taxon>
        <taxon>Haptophyta</taxon>
        <taxon>Prymnesiophyceae</taxon>
        <taxon>Prymnesiales</taxon>
        <taxon>Prymnesiaceae</taxon>
        <taxon>Prymnesium</taxon>
    </lineage>
</organism>
<dbReference type="Gene3D" id="3.40.50.1000">
    <property type="entry name" value="HAD superfamily/HAD-like"/>
    <property type="match status" value="1"/>
</dbReference>
<feature type="transmembrane region" description="Helical" evidence="16">
    <location>
        <begin position="1250"/>
        <end position="1270"/>
    </location>
</feature>
<keyword evidence="5 15" id="KW-0479">Metal-binding</keyword>
<feature type="binding site" evidence="15">
    <location>
        <position position="1200"/>
    </location>
    <ligand>
        <name>Mg(2+)</name>
        <dbReference type="ChEBI" id="CHEBI:18420"/>
    </ligand>
</feature>
<dbReference type="SFLD" id="SFLDG00002">
    <property type="entry name" value="C1.7:_P-type_atpase_like"/>
    <property type="match status" value="1"/>
</dbReference>
<feature type="domain" description="P-type ATPase C-terminal" evidence="19">
    <location>
        <begin position="1222"/>
        <end position="1470"/>
    </location>
</feature>
<evidence type="ECO:0000256" key="15">
    <source>
        <dbReference type="PIRSR" id="PIRSR606539-3"/>
    </source>
</evidence>
<evidence type="ECO:0000256" key="17">
    <source>
        <dbReference type="SAM" id="MobiDB-lite"/>
    </source>
</evidence>
<dbReference type="SMART" id="SM00015">
    <property type="entry name" value="IQ"/>
    <property type="match status" value="2"/>
</dbReference>
<dbReference type="GO" id="GO:0005886">
    <property type="term" value="C:plasma membrane"/>
    <property type="evidence" value="ECO:0007669"/>
    <property type="project" value="TreeGrafter"/>
</dbReference>
<feature type="region of interest" description="Disordered" evidence="17">
    <location>
        <begin position="72"/>
        <end position="98"/>
    </location>
</feature>
<evidence type="ECO:0000256" key="5">
    <source>
        <dbReference type="ARBA" id="ARBA00022723"/>
    </source>
</evidence>
<dbReference type="GO" id="GO:0016887">
    <property type="term" value="F:ATP hydrolysis activity"/>
    <property type="evidence" value="ECO:0007669"/>
    <property type="project" value="InterPro"/>
</dbReference>
<feature type="transmembrane region" description="Helical" evidence="16">
    <location>
        <begin position="1337"/>
        <end position="1358"/>
    </location>
</feature>
<comment type="similarity">
    <text evidence="2 16">Belongs to the cation transport ATPase (P-type) (TC 3.A.3) family. Type IV subfamily.</text>
</comment>
<keyword evidence="6 14" id="KW-0547">Nucleotide-binding</keyword>
<protein>
    <recommendedName>
        <fullName evidence="16">Phospholipid-transporting ATPase</fullName>
        <ecNumber evidence="16">7.6.2.1</ecNumber>
    </recommendedName>
</protein>
<feature type="region of interest" description="Disordered" evidence="17">
    <location>
        <begin position="166"/>
        <end position="208"/>
    </location>
</feature>
<keyword evidence="21" id="KW-1185">Reference proteome</keyword>
<evidence type="ECO:0000256" key="7">
    <source>
        <dbReference type="ARBA" id="ARBA00022840"/>
    </source>
</evidence>
<evidence type="ECO:0000256" key="11">
    <source>
        <dbReference type="ARBA" id="ARBA00023136"/>
    </source>
</evidence>
<dbReference type="PROSITE" id="PS00154">
    <property type="entry name" value="ATPASE_E1_E2"/>
    <property type="match status" value="1"/>
</dbReference>
<dbReference type="SUPFAM" id="SSF81660">
    <property type="entry name" value="Metal cation-transporting ATPase, ATP-binding domain N"/>
    <property type="match status" value="1"/>
</dbReference>
<dbReference type="Pfam" id="PF16212">
    <property type="entry name" value="PhoLip_ATPase_C"/>
    <property type="match status" value="1"/>
</dbReference>
<evidence type="ECO:0000313" key="20">
    <source>
        <dbReference type="EMBL" id="KAL1521781.1"/>
    </source>
</evidence>
<dbReference type="EMBL" id="JBGBPQ010000007">
    <property type="protein sequence ID" value="KAL1521781.1"/>
    <property type="molecule type" value="Genomic_DNA"/>
</dbReference>
<dbReference type="PRINTS" id="PR00119">
    <property type="entry name" value="CATATPASE"/>
</dbReference>
<dbReference type="Proteomes" id="UP001515480">
    <property type="component" value="Unassembled WGS sequence"/>
</dbReference>
<accession>A0AB34JIN3</accession>
<feature type="binding site" evidence="15">
    <location>
        <position position="682"/>
    </location>
    <ligand>
        <name>Mg(2+)</name>
        <dbReference type="ChEBI" id="CHEBI:18420"/>
    </ligand>
</feature>
<keyword evidence="9 16" id="KW-1278">Translocase</keyword>
<feature type="compositionally biased region" description="Low complexity" evidence="17">
    <location>
        <begin position="89"/>
        <end position="98"/>
    </location>
</feature>
<feature type="transmembrane region" description="Helical" evidence="16">
    <location>
        <begin position="1440"/>
        <end position="1458"/>
    </location>
</feature>
<evidence type="ECO:0000256" key="6">
    <source>
        <dbReference type="ARBA" id="ARBA00022741"/>
    </source>
</evidence>
<name>A0AB34JIN3_PRYPA</name>
<evidence type="ECO:0000256" key="16">
    <source>
        <dbReference type="RuleBase" id="RU362033"/>
    </source>
</evidence>
<dbReference type="PANTHER" id="PTHR24092:SF180">
    <property type="entry name" value="PHOSPHOLIPID-TRANSPORTING ATPASE DNF1-RELATED"/>
    <property type="match status" value="1"/>
</dbReference>
<feature type="compositionally biased region" description="Basic and acidic residues" evidence="17">
    <location>
        <begin position="167"/>
        <end position="198"/>
    </location>
</feature>
<dbReference type="Gene3D" id="2.70.150.10">
    <property type="entry name" value="Calcium-transporting ATPase, cytoplasmic transduction domain A"/>
    <property type="match status" value="1"/>
</dbReference>
<feature type="transmembrane region" description="Helical" evidence="16">
    <location>
        <begin position="1396"/>
        <end position="1420"/>
    </location>
</feature>
<dbReference type="GO" id="GO:0005524">
    <property type="term" value="F:ATP binding"/>
    <property type="evidence" value="ECO:0007669"/>
    <property type="project" value="UniProtKB-UniRule"/>
</dbReference>
<comment type="catalytic activity">
    <reaction evidence="12 16">
        <text>ATP + H2O + phospholipidSide 1 = ADP + phosphate + phospholipidSide 2.</text>
        <dbReference type="EC" id="7.6.2.1"/>
    </reaction>
</comment>
<sequence length="1593" mass="175270">MVVPAAPHDSTPAGAPSGASRRSPWVSAPELDQLDDFLGTRQHILAALHLQRVGRGLLARKRKALLVAHARGAPPEPHSVGPQREIGTSAPAPSPWASAPELADLAGVVIGTREQVLACIRIQASARGWRQRRRLRPYAPAPAVSPIVTARTQSLLDMIPLAAEPEALPRCRDSDSSERRPSTSSTRNEDSYSRRSDGRAPGVRTSAAETKGLAAEWLNRTAAEIQAAAQENAPTLTRRVSNRMVTAIELDGEEDNAGESSAASLDKREEQEVALPRRLDILAPNTSFCSNCAKTSRFTALNFLPLALAEQLHPFHKFVNCYFLLAGALQLLSSITLTEGMPMIWLNVGVLFVQDMITMALEDAAKHRADASVNSQHVEVLHAGSDDFEHKLWADVCVGDVVRVRDRQAFPADLLLLRACDPDPGQCWVNTKPIDGETDTKLRLAPRISTELLKNDDAATLRNTLRGHVLTETPNDKVNDFSGQLCLEGHAPVLLARQNVCLRGCQLRSTDWVLGLVVFTGVDTKSNYSAGKAPKPKRAHTLRMLNRDLLFILLVLLLVCTTGATVNHIFTANRREVGRGVGGAGVVGYGMSEEGIRSWWFLQDDAVASVSEWFRHFGIYFLLEYMYMPTTLFVTMPLIQIFTCLFMVWDLSMYDEEQDEPCSVNTPTLSEELGQVSHIFSDKTGTLTSNHMEFRRCVIDGVAYGCGDTAISRSLRKNMQTQKLRQTTLPDFAGCKPASAKYVGFVESEGSTSIFSAMEGPQKEKVQEFFLALAINHSVMLEEVGGKLQLCASSPDEQAFVAAAEYFGFEYLGRDAFAGQLTLLEKRTRSEHVIEILDVFPYESSRKRMSVLVRLPKALVDTCGGGCATRLYVKGADSVMLTLLAPESARNKAAGGAQLGASAVDIDDLLEEWGEIALRTLVWCKRELPRTLYDEWSRKYDAATSSPRQVQLMKAGKSNKISALQEELESMLELQGATAIEDKLQDGVPELLMDLRTAGIKIWMLTGDKVGTAINIARACNILTVNAEVYEITSENFPVLADVPALEMLAIQNKIQSAAKADQMSLILEQSDLLDAKYPGLLEVRQALLKIATLLGALPGTSDVRGSQFEVNESDSKAWKTRSVSTVGMSTEQDVSLVLDEKAIEYCSTICRDAVAAVGNACRSVVACRARKDQKAQMLSMIRESTPGCCCLAIGDGANDVAMIKAGHIGVGIVGKEGKEAVNAADFAIGQFRFLRSLLLLHGRHNYRRFAIFLYFTFYKNIVTVMAMFYWSCFALASGTLLFPSIFTDLLNPVMVTSLPILLYPMFDTDVSKEESLSTPKLYSAGLTRLYYTRPRLLTWVFEGIFAAAICSFLPTFLEDGDYGTASVSEVSLASMWTVCIVIDARLVLENHSWTALDIFGVFAMVVVLIIWTVFFSFLLNDEPGSFGWGFLYGTVPQLFVRPTFWLVLLLAVLLALAPRSLVLGYQCVFRGAGWRHLTRAARNRLNASSRVVVNALTAVRLPGVAKVADCDTQMVRRRTSRRAALEHRSSGDIQSPSLWTAATFSVDPASANYILKHGRDKKYRSQWSKVRAVSHIISEFRLGSNRDSDMRI</sequence>
<dbReference type="InterPro" id="IPR023214">
    <property type="entry name" value="HAD_sf"/>
</dbReference>
<feature type="binding site" evidence="14">
    <location>
        <position position="1008"/>
    </location>
    <ligand>
        <name>ATP</name>
        <dbReference type="ChEBI" id="CHEBI:30616"/>
    </ligand>
</feature>
<feature type="binding site" evidence="14">
    <location>
        <position position="1006"/>
    </location>
    <ligand>
        <name>ATP</name>
        <dbReference type="ChEBI" id="CHEBI:30616"/>
    </ligand>
</feature>
<feature type="transmembrane region" description="Helical" evidence="16">
    <location>
        <begin position="1290"/>
        <end position="1307"/>
    </location>
</feature>
<feature type="binding site" evidence="15">
    <location>
        <position position="684"/>
    </location>
    <ligand>
        <name>Mg(2+)</name>
        <dbReference type="ChEBI" id="CHEBI:18420"/>
    </ligand>
</feature>
<dbReference type="EC" id="7.6.2.1" evidence="16"/>
<evidence type="ECO:0000313" key="21">
    <source>
        <dbReference type="Proteomes" id="UP001515480"/>
    </source>
</evidence>
<keyword evidence="4 16" id="KW-0812">Transmembrane</keyword>
<feature type="region of interest" description="Disordered" evidence="17">
    <location>
        <begin position="1"/>
        <end position="24"/>
    </location>
</feature>
<dbReference type="GO" id="GO:0045332">
    <property type="term" value="P:phospholipid translocation"/>
    <property type="evidence" value="ECO:0007669"/>
    <property type="project" value="TreeGrafter"/>
</dbReference>
<dbReference type="NCBIfam" id="TIGR01652">
    <property type="entry name" value="ATPase-Plipid"/>
    <property type="match status" value="1"/>
</dbReference>
<dbReference type="GO" id="GO:0140326">
    <property type="term" value="F:ATPase-coupled intramembrane lipid transporter activity"/>
    <property type="evidence" value="ECO:0007669"/>
    <property type="project" value="UniProtKB-EC"/>
</dbReference>
<feature type="active site" description="4-aspartylphosphate intermediate" evidence="13">
    <location>
        <position position="682"/>
    </location>
</feature>
<dbReference type="GO" id="GO:0012505">
    <property type="term" value="C:endomembrane system"/>
    <property type="evidence" value="ECO:0007669"/>
    <property type="project" value="UniProtKB-SubCell"/>
</dbReference>
<feature type="binding site" evidence="14">
    <location>
        <position position="874"/>
    </location>
    <ligand>
        <name>ATP</name>
        <dbReference type="ChEBI" id="CHEBI:30616"/>
    </ligand>
</feature>
<keyword evidence="8 15" id="KW-0460">Magnesium</keyword>
<dbReference type="InterPro" id="IPR023299">
    <property type="entry name" value="ATPase_P-typ_cyto_dom_N"/>
</dbReference>
<evidence type="ECO:0000256" key="13">
    <source>
        <dbReference type="PIRSR" id="PIRSR606539-1"/>
    </source>
</evidence>
<feature type="transmembrane region" description="Helical" evidence="16">
    <location>
        <begin position="625"/>
        <end position="649"/>
    </location>
</feature>
<evidence type="ECO:0000256" key="10">
    <source>
        <dbReference type="ARBA" id="ARBA00022989"/>
    </source>
</evidence>
<keyword evidence="7 14" id="KW-0067">ATP-binding</keyword>
<evidence type="ECO:0000256" key="1">
    <source>
        <dbReference type="ARBA" id="ARBA00004127"/>
    </source>
</evidence>
<dbReference type="NCBIfam" id="TIGR01494">
    <property type="entry name" value="ATPase_P-type"/>
    <property type="match status" value="1"/>
</dbReference>
<dbReference type="InterPro" id="IPR006539">
    <property type="entry name" value="P-type_ATPase_IV"/>
</dbReference>
<feature type="binding site" evidence="14">
    <location>
        <position position="797"/>
    </location>
    <ligand>
        <name>ATP</name>
        <dbReference type="ChEBI" id="CHEBI:30616"/>
    </ligand>
</feature>
<dbReference type="InterPro" id="IPR023298">
    <property type="entry name" value="ATPase_P-typ_TM_dom_sf"/>
</dbReference>
<evidence type="ECO:0000256" key="2">
    <source>
        <dbReference type="ARBA" id="ARBA00008109"/>
    </source>
</evidence>
<reference evidence="20 21" key="1">
    <citation type="journal article" date="2024" name="Science">
        <title>Giant polyketide synthase enzymes in the biosynthesis of giant marine polyether toxins.</title>
        <authorList>
            <person name="Fallon T.R."/>
            <person name="Shende V.V."/>
            <person name="Wierzbicki I.H."/>
            <person name="Pendleton A.L."/>
            <person name="Watervoot N.F."/>
            <person name="Auber R.P."/>
            <person name="Gonzalez D.J."/>
            <person name="Wisecaver J.H."/>
            <person name="Moore B.S."/>
        </authorList>
    </citation>
    <scope>NUCLEOTIDE SEQUENCE [LARGE SCALE GENOMIC DNA]</scope>
    <source>
        <strain evidence="20 21">12B1</strain>
    </source>
</reference>
<dbReference type="SFLD" id="SFLDS00003">
    <property type="entry name" value="Haloacid_Dehalogenase"/>
    <property type="match status" value="1"/>
</dbReference>
<dbReference type="SFLD" id="SFLDF00027">
    <property type="entry name" value="p-type_atpase"/>
    <property type="match status" value="1"/>
</dbReference>
<evidence type="ECO:0000256" key="8">
    <source>
        <dbReference type="ARBA" id="ARBA00022842"/>
    </source>
</evidence>
<evidence type="ECO:0000256" key="12">
    <source>
        <dbReference type="ARBA" id="ARBA00034036"/>
    </source>
</evidence>
<feature type="binding site" evidence="14">
    <location>
        <position position="919"/>
    </location>
    <ligand>
        <name>ATP</name>
        <dbReference type="ChEBI" id="CHEBI:30616"/>
    </ligand>
</feature>